<dbReference type="SUPFAM" id="SSF53756">
    <property type="entry name" value="UDP-Glycosyltransferase/glycogen phosphorylase"/>
    <property type="match status" value="1"/>
</dbReference>
<evidence type="ECO:0008006" key="2">
    <source>
        <dbReference type="Google" id="ProtNLM"/>
    </source>
</evidence>
<evidence type="ECO:0000313" key="1">
    <source>
        <dbReference type="EMBL" id="QHT98612.1"/>
    </source>
</evidence>
<proteinExistence type="predicted"/>
<reference evidence="1" key="1">
    <citation type="journal article" date="2020" name="Nature">
        <title>Giant virus diversity and host interactions through global metagenomics.</title>
        <authorList>
            <person name="Schulz F."/>
            <person name="Roux S."/>
            <person name="Paez-Espino D."/>
            <person name="Jungbluth S."/>
            <person name="Walsh D.A."/>
            <person name="Denef V.J."/>
            <person name="McMahon K.D."/>
            <person name="Konstantinidis K.T."/>
            <person name="Eloe-Fadrosh E.A."/>
            <person name="Kyrpides N.C."/>
            <person name="Woyke T."/>
        </authorList>
    </citation>
    <scope>NUCLEOTIDE SEQUENCE</scope>
    <source>
        <strain evidence="1">GVMAG-M-3300025676-16</strain>
    </source>
</reference>
<protein>
    <recommendedName>
        <fullName evidence="2">Glycosyltransferase</fullName>
    </recommendedName>
</protein>
<accession>A0A6C0IZU9</accession>
<dbReference type="EMBL" id="MN740294">
    <property type="protein sequence ID" value="QHT98612.1"/>
    <property type="molecule type" value="Genomic_DNA"/>
</dbReference>
<sequence length="308" mass="35636">MKIIAFHSEKICLRGTTVSLYDYAFYNEKILGNRSIIITSKNGHGESVLHKFINKFPIKFYSDEHDIEDLIADCDIFYTIRYGNRGYLPQHIKTCVHCVFDLSEPHGDVYAVVSKTLANKFGIDTYVPHMIGLKKSINQCNLRKTLKIPENSVVFGRHGGPDTFDLNFVKSAIINVINIKPEVHFIFVNTPVFYNHTRIHHIDKIVDMDEKNRFICSCDAMIHAQSLGETFGIAIGEFSVNNKPIISYNGEVWNDHYKNILQDNALWYNNEDECYILLNFNPNNFKNKDLNCYKDYSPEKVMIEFKKV</sequence>
<dbReference type="AlphaFoldDB" id="A0A6C0IZU9"/>
<organism evidence="1">
    <name type="scientific">viral metagenome</name>
    <dbReference type="NCBI Taxonomy" id="1070528"/>
    <lineage>
        <taxon>unclassified sequences</taxon>
        <taxon>metagenomes</taxon>
        <taxon>organismal metagenomes</taxon>
    </lineage>
</organism>
<name>A0A6C0IZU9_9ZZZZ</name>